<comment type="subcellular location">
    <subcellularLocation>
        <location evidence="1">Membrane</location>
        <topology evidence="1">Multi-pass membrane protein</topology>
    </subcellularLocation>
</comment>
<feature type="transmembrane region" description="Helical" evidence="5">
    <location>
        <begin position="54"/>
        <end position="76"/>
    </location>
</feature>
<dbReference type="EMBL" id="FNWL01000002">
    <property type="protein sequence ID" value="SEH16358.1"/>
    <property type="molecule type" value="Genomic_DNA"/>
</dbReference>
<proteinExistence type="predicted"/>
<dbReference type="Pfam" id="PF02535">
    <property type="entry name" value="Zip"/>
    <property type="match status" value="1"/>
</dbReference>
<evidence type="ECO:0000313" key="7">
    <source>
        <dbReference type="Proteomes" id="UP000199112"/>
    </source>
</evidence>
<feature type="transmembrane region" description="Helical" evidence="5">
    <location>
        <begin position="122"/>
        <end position="146"/>
    </location>
</feature>
<dbReference type="AlphaFoldDB" id="A0A1H6G1M1"/>
<evidence type="ECO:0000256" key="4">
    <source>
        <dbReference type="ARBA" id="ARBA00023136"/>
    </source>
</evidence>
<keyword evidence="4 5" id="KW-0472">Membrane</keyword>
<feature type="transmembrane region" description="Helical" evidence="5">
    <location>
        <begin position="23"/>
        <end position="47"/>
    </location>
</feature>
<feature type="transmembrane region" description="Helical" evidence="5">
    <location>
        <begin position="264"/>
        <end position="282"/>
    </location>
</feature>
<evidence type="ECO:0000256" key="1">
    <source>
        <dbReference type="ARBA" id="ARBA00004141"/>
    </source>
</evidence>
<reference evidence="7" key="1">
    <citation type="submission" date="2016-10" db="EMBL/GenBank/DDBJ databases">
        <authorList>
            <person name="Varghese N."/>
            <person name="Submissions S."/>
        </authorList>
    </citation>
    <scope>NUCLEOTIDE SEQUENCE [LARGE SCALE GENOMIC DNA]</scope>
    <source>
        <strain evidence="7">CGMCC 1.8981</strain>
    </source>
</reference>
<gene>
    <name evidence="6" type="ORF">SAMN04487967_2571</name>
</gene>
<evidence type="ECO:0000313" key="6">
    <source>
        <dbReference type="EMBL" id="SEH16358.1"/>
    </source>
</evidence>
<dbReference type="PANTHER" id="PTHR11040:SF70">
    <property type="entry name" value="OS05G0316100 PROTEIN"/>
    <property type="match status" value="1"/>
</dbReference>
<evidence type="ECO:0000256" key="3">
    <source>
        <dbReference type="ARBA" id="ARBA00022989"/>
    </source>
</evidence>
<feature type="transmembrane region" description="Helical" evidence="5">
    <location>
        <begin position="82"/>
        <end position="101"/>
    </location>
</feature>
<evidence type="ECO:0000256" key="2">
    <source>
        <dbReference type="ARBA" id="ARBA00022692"/>
    </source>
</evidence>
<dbReference type="InterPro" id="IPR003689">
    <property type="entry name" value="ZIP"/>
</dbReference>
<keyword evidence="3 5" id="KW-1133">Transmembrane helix</keyword>
<keyword evidence="2 5" id="KW-0812">Transmembrane</keyword>
<evidence type="ECO:0000256" key="5">
    <source>
        <dbReference type="SAM" id="Phobius"/>
    </source>
</evidence>
<protein>
    <submittedName>
        <fullName evidence="6">Zinc transporter, ZIP family</fullName>
    </submittedName>
</protein>
<dbReference type="GO" id="GO:0005385">
    <property type="term" value="F:zinc ion transmembrane transporter activity"/>
    <property type="evidence" value="ECO:0007669"/>
    <property type="project" value="TreeGrafter"/>
</dbReference>
<feature type="transmembrane region" description="Helical" evidence="5">
    <location>
        <begin position="225"/>
        <end position="243"/>
    </location>
</feature>
<keyword evidence="7" id="KW-1185">Reference proteome</keyword>
<sequence length="288" mass="29546">MGTEIDHETRTVGLSSMTLATELSIVFVVGLVTALATGVGVAPFFVVRQIADRWLVVLWGLALGILLSASLFGLVGEALTEGAISHVLVGTAVGVAFVFLSDRLVSGYEFAPHSVSAVDPRTVVLTVAVMTIHSIPEGIAVGVSFVDLGSDPGVTVAGVELPALAVFVGITISILNVPEGLAIAIPLIAYGMSRWKVVGWAVFSGLPQPIGAVAAYYFVSTLEGVLAVSFGFAAGALFYLAVVEFLPAGLEAGRSLPRRGHPELFSGATVGFVATLVIVAAVEGLGTV</sequence>
<feature type="transmembrane region" description="Helical" evidence="5">
    <location>
        <begin position="197"/>
        <end position="219"/>
    </location>
</feature>
<dbReference type="PANTHER" id="PTHR11040">
    <property type="entry name" value="ZINC/IRON TRANSPORTER"/>
    <property type="match status" value="1"/>
</dbReference>
<name>A0A1H6G1M1_9EURY</name>
<dbReference type="Proteomes" id="UP000199112">
    <property type="component" value="Unassembled WGS sequence"/>
</dbReference>
<accession>A0A1H6G1M1</accession>
<organism evidence="6 7">
    <name type="scientific">Natronorubrum sediminis</name>
    <dbReference type="NCBI Taxonomy" id="640943"/>
    <lineage>
        <taxon>Archaea</taxon>
        <taxon>Methanobacteriati</taxon>
        <taxon>Methanobacteriota</taxon>
        <taxon>Stenosarchaea group</taxon>
        <taxon>Halobacteria</taxon>
        <taxon>Halobacteriales</taxon>
        <taxon>Natrialbaceae</taxon>
        <taxon>Natronorubrum</taxon>
    </lineage>
</organism>
<dbReference type="GO" id="GO:0016020">
    <property type="term" value="C:membrane"/>
    <property type="evidence" value="ECO:0007669"/>
    <property type="project" value="UniProtKB-SubCell"/>
</dbReference>